<dbReference type="AlphaFoldDB" id="A0A173QY39"/>
<dbReference type="EMBL" id="WMQE01000001">
    <property type="protein sequence ID" value="MTK19841.1"/>
    <property type="molecule type" value="Genomic_DNA"/>
</dbReference>
<dbReference type="Pfam" id="PF01740">
    <property type="entry name" value="STAS"/>
    <property type="match status" value="1"/>
</dbReference>
<comment type="function">
    <text evidence="1">In the phosphorylated form it could act as an anti-anti-sigma factor that counteracts SpoIIAB and thus releases sigma f from inhibition.</text>
</comment>
<dbReference type="InterPro" id="IPR003658">
    <property type="entry name" value="Anti-sigma_ant"/>
</dbReference>
<evidence type="ECO:0000256" key="1">
    <source>
        <dbReference type="ARBA" id="ARBA00001976"/>
    </source>
</evidence>
<dbReference type="Proteomes" id="UP000487649">
    <property type="component" value="Unassembled WGS sequence"/>
</dbReference>
<dbReference type="GeneID" id="60057238"/>
<dbReference type="NCBIfam" id="TIGR02886">
    <property type="entry name" value="spore_II_AA"/>
    <property type="match status" value="1"/>
</dbReference>
<dbReference type="NCBIfam" id="TIGR00377">
    <property type="entry name" value="ant_ant_sig"/>
    <property type="match status" value="1"/>
</dbReference>
<dbReference type="CDD" id="cd07043">
    <property type="entry name" value="STAS_anti-anti-sigma_factors"/>
    <property type="match status" value="1"/>
</dbReference>
<dbReference type="InterPro" id="IPR002645">
    <property type="entry name" value="STAS_dom"/>
</dbReference>
<dbReference type="GO" id="GO:0045152">
    <property type="term" value="F:antisigma factor binding"/>
    <property type="evidence" value="ECO:0007669"/>
    <property type="project" value="InterPro"/>
</dbReference>
<keyword evidence="5" id="KW-0749">Sporulation</keyword>
<comment type="caution">
    <text evidence="7">The sequence shown here is derived from an EMBL/GenBank/DDBJ whole genome shotgun (WGS) entry which is preliminary data.</text>
</comment>
<dbReference type="OrthoDB" id="9796601at2"/>
<keyword evidence="4" id="KW-0597">Phosphoprotein</keyword>
<dbReference type="PROSITE" id="PS50801">
    <property type="entry name" value="STAS"/>
    <property type="match status" value="1"/>
</dbReference>
<dbReference type="SUPFAM" id="SSF52091">
    <property type="entry name" value="SpoIIaa-like"/>
    <property type="match status" value="1"/>
</dbReference>
<dbReference type="InterPro" id="IPR036513">
    <property type="entry name" value="STAS_dom_sf"/>
</dbReference>
<evidence type="ECO:0000313" key="8">
    <source>
        <dbReference type="Proteomes" id="UP000487649"/>
    </source>
</evidence>
<proteinExistence type="inferred from homology"/>
<evidence type="ECO:0000256" key="4">
    <source>
        <dbReference type="ARBA" id="ARBA00022553"/>
    </source>
</evidence>
<protein>
    <recommendedName>
        <fullName evidence="3 6">Anti-sigma F factor antagonist</fullName>
    </recommendedName>
    <alternativeName>
        <fullName evidence="6">Stage II sporulation protein</fullName>
    </alternativeName>
</protein>
<evidence type="ECO:0000256" key="6">
    <source>
        <dbReference type="RuleBase" id="RU003749"/>
    </source>
</evidence>
<name>A0A173QY39_9FIRM</name>
<sequence length="117" mass="13052">MSITVSLYVEGQVLYVNLNGELDHHTADQLRSRLNSVMSESRIQHIVFNLKHLDFMDSSGIGIILGRYNQLKSVNGTVMVIGMKPLVKKVFELSGLSQIIKVVEDEKQITAIIRGIA</sequence>
<dbReference type="PANTHER" id="PTHR33495:SF2">
    <property type="entry name" value="ANTI-SIGMA FACTOR ANTAGONIST TM_1081-RELATED"/>
    <property type="match status" value="1"/>
</dbReference>
<evidence type="ECO:0000313" key="7">
    <source>
        <dbReference type="EMBL" id="MTK19841.1"/>
    </source>
</evidence>
<reference evidence="7 8" key="1">
    <citation type="journal article" date="2019" name="Nat. Med.">
        <title>A library of human gut bacterial isolates paired with longitudinal multiomics data enables mechanistic microbiome research.</title>
        <authorList>
            <person name="Poyet M."/>
            <person name="Groussin M."/>
            <person name="Gibbons S.M."/>
            <person name="Avila-Pacheco J."/>
            <person name="Jiang X."/>
            <person name="Kearney S.M."/>
            <person name="Perrotta A.R."/>
            <person name="Berdy B."/>
            <person name="Zhao S."/>
            <person name="Lieberman T.D."/>
            <person name="Swanson P.K."/>
            <person name="Smith M."/>
            <person name="Roesemann S."/>
            <person name="Alexander J.E."/>
            <person name="Rich S.A."/>
            <person name="Livny J."/>
            <person name="Vlamakis H."/>
            <person name="Clish C."/>
            <person name="Bullock K."/>
            <person name="Deik A."/>
            <person name="Scott J."/>
            <person name="Pierce K.A."/>
            <person name="Xavier R.J."/>
            <person name="Alm E.J."/>
        </authorList>
    </citation>
    <scope>NUCLEOTIDE SEQUENCE [LARGE SCALE GENOMIC DNA]</scope>
    <source>
        <strain evidence="7 8">BIOML-A198</strain>
    </source>
</reference>
<evidence type="ECO:0000256" key="5">
    <source>
        <dbReference type="ARBA" id="ARBA00022969"/>
    </source>
</evidence>
<dbReference type="GO" id="GO:0043856">
    <property type="term" value="F:anti-sigma factor antagonist activity"/>
    <property type="evidence" value="ECO:0007669"/>
    <property type="project" value="InterPro"/>
</dbReference>
<accession>A0A173QY39</accession>
<dbReference type="GO" id="GO:0030435">
    <property type="term" value="P:sporulation resulting in formation of a cellular spore"/>
    <property type="evidence" value="ECO:0007669"/>
    <property type="project" value="UniProtKB-KW"/>
</dbReference>
<dbReference type="Gene3D" id="3.30.750.24">
    <property type="entry name" value="STAS domain"/>
    <property type="match status" value="1"/>
</dbReference>
<dbReference type="PANTHER" id="PTHR33495">
    <property type="entry name" value="ANTI-SIGMA FACTOR ANTAGONIST TM_1081-RELATED-RELATED"/>
    <property type="match status" value="1"/>
</dbReference>
<dbReference type="RefSeq" id="WP_006784531.1">
    <property type="nucleotide sequence ID" value="NZ_CAJJOK010000002.1"/>
</dbReference>
<dbReference type="InterPro" id="IPR014237">
    <property type="entry name" value="Anti-sigma_F_ant"/>
</dbReference>
<comment type="similarity">
    <text evidence="2 6">Belongs to the anti-sigma-factor antagonist family.</text>
</comment>
<evidence type="ECO:0000256" key="2">
    <source>
        <dbReference type="ARBA" id="ARBA00009013"/>
    </source>
</evidence>
<gene>
    <name evidence="7" type="primary">spoIIAA</name>
    <name evidence="7" type="ORF">GMA92_00115</name>
</gene>
<evidence type="ECO:0000256" key="3">
    <source>
        <dbReference type="ARBA" id="ARBA00020784"/>
    </source>
</evidence>
<organism evidence="7 8">
    <name type="scientific">Turicibacter sanguinis</name>
    <dbReference type="NCBI Taxonomy" id="154288"/>
    <lineage>
        <taxon>Bacteria</taxon>
        <taxon>Bacillati</taxon>
        <taxon>Bacillota</taxon>
        <taxon>Erysipelotrichia</taxon>
        <taxon>Erysipelotrichales</taxon>
        <taxon>Turicibacteraceae</taxon>
        <taxon>Turicibacter</taxon>
    </lineage>
</organism>